<dbReference type="PANTHER" id="PTHR43072">
    <property type="entry name" value="N-ACETYLTRANSFERASE"/>
    <property type="match status" value="1"/>
</dbReference>
<dbReference type="eggNOG" id="COG1247">
    <property type="taxonomic scope" value="Bacteria"/>
</dbReference>
<name>F2K2C2_MARM1</name>
<dbReference type="PROSITE" id="PS51186">
    <property type="entry name" value="GNAT"/>
    <property type="match status" value="1"/>
</dbReference>
<keyword evidence="2" id="KW-0012">Acyltransferase</keyword>
<dbReference type="STRING" id="717774.Marme_3083"/>
<evidence type="ECO:0000256" key="1">
    <source>
        <dbReference type="ARBA" id="ARBA00022679"/>
    </source>
</evidence>
<dbReference type="InterPro" id="IPR000182">
    <property type="entry name" value="GNAT_dom"/>
</dbReference>
<keyword evidence="1 4" id="KW-0808">Transferase</keyword>
<dbReference type="CDD" id="cd04301">
    <property type="entry name" value="NAT_SF"/>
    <property type="match status" value="1"/>
</dbReference>
<feature type="domain" description="N-acetyltransferase" evidence="3">
    <location>
        <begin position="9"/>
        <end position="163"/>
    </location>
</feature>
<reference evidence="4" key="1">
    <citation type="journal article" date="2012" name="Stand. Genomic Sci.">
        <title>Complete genome sequence of the melanogenic marine bacterium Marinomonas mediterranea type strain (MMB-1(T)).</title>
        <authorList>
            <person name="Lucas-Elio P."/>
            <person name="Goodwin L."/>
            <person name="Woyke T."/>
            <person name="Pitluck S."/>
            <person name="Nolan M."/>
            <person name="Kyrpides N.C."/>
            <person name="Detter J.C."/>
            <person name="Copeland A."/>
            <person name="Teshima H."/>
            <person name="Bruce D."/>
            <person name="Detter C."/>
            <person name="Tapia R."/>
            <person name="Han S."/>
            <person name="Land M.L."/>
            <person name="Ivanova N."/>
            <person name="Mikhailova N."/>
            <person name="Johnston A.W."/>
            <person name="Sanchez-Amat A."/>
        </authorList>
    </citation>
    <scope>NUCLEOTIDE SEQUENCE [LARGE SCALE GENOMIC DNA]</scope>
    <source>
        <strain evidence="4">MMB-1</strain>
    </source>
</reference>
<dbReference type="AlphaFoldDB" id="F2K2C2"/>
<evidence type="ECO:0000259" key="3">
    <source>
        <dbReference type="PROSITE" id="PS51186"/>
    </source>
</evidence>
<dbReference type="SUPFAM" id="SSF55729">
    <property type="entry name" value="Acyl-CoA N-acyltransferases (Nat)"/>
    <property type="match status" value="1"/>
</dbReference>
<evidence type="ECO:0000256" key="2">
    <source>
        <dbReference type="ARBA" id="ARBA00023315"/>
    </source>
</evidence>
<proteinExistence type="predicted"/>
<dbReference type="Proteomes" id="UP000001062">
    <property type="component" value="Chromosome"/>
</dbReference>
<dbReference type="HOGENOM" id="CLU_013985_4_3_6"/>
<dbReference type="PANTHER" id="PTHR43072:SF23">
    <property type="entry name" value="UPF0039 PROTEIN C11D3.02C"/>
    <property type="match status" value="1"/>
</dbReference>
<dbReference type="PATRIC" id="fig|717774.3.peg.3173"/>
<dbReference type="InterPro" id="IPR016181">
    <property type="entry name" value="Acyl_CoA_acyltransferase"/>
</dbReference>
<evidence type="ECO:0000313" key="5">
    <source>
        <dbReference type="Proteomes" id="UP000001062"/>
    </source>
</evidence>
<dbReference type="GO" id="GO:0016747">
    <property type="term" value="F:acyltransferase activity, transferring groups other than amino-acyl groups"/>
    <property type="evidence" value="ECO:0007669"/>
    <property type="project" value="InterPro"/>
</dbReference>
<dbReference type="Pfam" id="PF00583">
    <property type="entry name" value="Acetyltransf_1"/>
    <property type="match status" value="1"/>
</dbReference>
<accession>F2K2C2</accession>
<sequence>MSGLTPSAIKVRYAVLDDAPAILEIYQQHIPFDDINLLSAVHWIEQANSHRPMWVATIDGELIGWCSLESYYGLKVLDHMAELSLYIAKSWRRKGIGRQLMAEVMANALCINLTNLVVNVFSGNESSIRFFESLNFQRYGALPRVVKMPHHTEDIIVMGLEITG</sequence>
<dbReference type="EMBL" id="CP002583">
    <property type="protein sequence ID" value="ADZ92302.1"/>
    <property type="molecule type" value="Genomic_DNA"/>
</dbReference>
<dbReference type="Gene3D" id="3.40.630.30">
    <property type="match status" value="1"/>
</dbReference>
<gene>
    <name evidence="4" type="ordered locus">Marme_3083</name>
</gene>
<organism evidence="4 5">
    <name type="scientific">Marinomonas mediterranea (strain ATCC 700492 / JCM 21426 / NBRC 103028 / MMB-1)</name>
    <dbReference type="NCBI Taxonomy" id="717774"/>
    <lineage>
        <taxon>Bacteria</taxon>
        <taxon>Pseudomonadati</taxon>
        <taxon>Pseudomonadota</taxon>
        <taxon>Gammaproteobacteria</taxon>
        <taxon>Oceanospirillales</taxon>
        <taxon>Oceanospirillaceae</taxon>
        <taxon>Marinomonas</taxon>
    </lineage>
</organism>
<dbReference type="OrthoDB" id="5459937at2"/>
<keyword evidence="5" id="KW-1185">Reference proteome</keyword>
<dbReference type="KEGG" id="mme:Marme_3083"/>
<evidence type="ECO:0000313" key="4">
    <source>
        <dbReference type="EMBL" id="ADZ92302.1"/>
    </source>
</evidence>
<protein>
    <submittedName>
        <fullName evidence="4">GCN5-related N-acetyltransferase</fullName>
    </submittedName>
</protein>
<dbReference type="RefSeq" id="WP_013662204.1">
    <property type="nucleotide sequence ID" value="NC_015276.1"/>
</dbReference>